<dbReference type="EMBL" id="KV007909">
    <property type="protein sequence ID" value="KZV30710.1"/>
    <property type="molecule type" value="Genomic_DNA"/>
</dbReference>
<sequence length="130" mass="15166">MHAFPYSVVHLDWQKRLKTQEHYAQPCCYYSEDQVLYYYCFYFWLVKHEHWQGHQSLAWSFDVLLRGYKRITVSTISWIKPTGPFYSLNTDGCRSNTGMIPTGGLIRNTNGLVLTAFDGFLGEVSVLKLN</sequence>
<evidence type="ECO:0000313" key="2">
    <source>
        <dbReference type="Proteomes" id="UP000250235"/>
    </source>
</evidence>
<protein>
    <submittedName>
        <fullName evidence="1">Uncharacterized protein</fullName>
    </submittedName>
</protein>
<dbReference type="OrthoDB" id="914170at2759"/>
<dbReference type="AlphaFoldDB" id="A0A2Z7B953"/>
<evidence type="ECO:0000313" key="1">
    <source>
        <dbReference type="EMBL" id="KZV30710.1"/>
    </source>
</evidence>
<proteinExistence type="predicted"/>
<dbReference type="Proteomes" id="UP000250235">
    <property type="component" value="Unassembled WGS sequence"/>
</dbReference>
<reference evidence="1 2" key="1">
    <citation type="journal article" date="2015" name="Proc. Natl. Acad. Sci. U.S.A.">
        <title>The resurrection genome of Boea hygrometrica: A blueprint for survival of dehydration.</title>
        <authorList>
            <person name="Xiao L."/>
            <person name="Yang G."/>
            <person name="Zhang L."/>
            <person name="Yang X."/>
            <person name="Zhao S."/>
            <person name="Ji Z."/>
            <person name="Zhou Q."/>
            <person name="Hu M."/>
            <person name="Wang Y."/>
            <person name="Chen M."/>
            <person name="Xu Y."/>
            <person name="Jin H."/>
            <person name="Xiao X."/>
            <person name="Hu G."/>
            <person name="Bao F."/>
            <person name="Hu Y."/>
            <person name="Wan P."/>
            <person name="Li L."/>
            <person name="Deng X."/>
            <person name="Kuang T."/>
            <person name="Xiang C."/>
            <person name="Zhu J.K."/>
            <person name="Oliver M.J."/>
            <person name="He Y."/>
        </authorList>
    </citation>
    <scope>NUCLEOTIDE SEQUENCE [LARGE SCALE GENOMIC DNA]</scope>
    <source>
        <strain evidence="2">cv. XS01</strain>
    </source>
</reference>
<gene>
    <name evidence="1" type="ORF">F511_06968</name>
</gene>
<name>A0A2Z7B953_9LAMI</name>
<organism evidence="1 2">
    <name type="scientific">Dorcoceras hygrometricum</name>
    <dbReference type="NCBI Taxonomy" id="472368"/>
    <lineage>
        <taxon>Eukaryota</taxon>
        <taxon>Viridiplantae</taxon>
        <taxon>Streptophyta</taxon>
        <taxon>Embryophyta</taxon>
        <taxon>Tracheophyta</taxon>
        <taxon>Spermatophyta</taxon>
        <taxon>Magnoliopsida</taxon>
        <taxon>eudicotyledons</taxon>
        <taxon>Gunneridae</taxon>
        <taxon>Pentapetalae</taxon>
        <taxon>asterids</taxon>
        <taxon>lamiids</taxon>
        <taxon>Lamiales</taxon>
        <taxon>Gesneriaceae</taxon>
        <taxon>Didymocarpoideae</taxon>
        <taxon>Trichosporeae</taxon>
        <taxon>Loxocarpinae</taxon>
        <taxon>Dorcoceras</taxon>
    </lineage>
</organism>
<accession>A0A2Z7B953</accession>
<keyword evidence="2" id="KW-1185">Reference proteome</keyword>